<comment type="caution">
    <text evidence="1">The sequence shown here is derived from an EMBL/GenBank/DDBJ whole genome shotgun (WGS) entry which is preliminary data.</text>
</comment>
<accession>A0ACC1IXE1</accession>
<organism evidence="1 2">
    <name type="scientific">Linderina macrospora</name>
    <dbReference type="NCBI Taxonomy" id="4868"/>
    <lineage>
        <taxon>Eukaryota</taxon>
        <taxon>Fungi</taxon>
        <taxon>Fungi incertae sedis</taxon>
        <taxon>Zoopagomycota</taxon>
        <taxon>Kickxellomycotina</taxon>
        <taxon>Kickxellomycetes</taxon>
        <taxon>Kickxellales</taxon>
        <taxon>Kickxellaceae</taxon>
        <taxon>Linderina</taxon>
    </lineage>
</organism>
<evidence type="ECO:0000313" key="2">
    <source>
        <dbReference type="Proteomes" id="UP001150603"/>
    </source>
</evidence>
<protein>
    <submittedName>
        <fullName evidence="1">cAMP-mediated signaling protein sok1</fullName>
    </submittedName>
</protein>
<keyword evidence="2" id="KW-1185">Reference proteome</keyword>
<dbReference type="EMBL" id="JANBPW010006915">
    <property type="protein sequence ID" value="KAJ1926637.1"/>
    <property type="molecule type" value="Genomic_DNA"/>
</dbReference>
<name>A0ACC1IXE1_9FUNG</name>
<evidence type="ECO:0000313" key="1">
    <source>
        <dbReference type="EMBL" id="KAJ1926637.1"/>
    </source>
</evidence>
<proteinExistence type="predicted"/>
<feature type="non-terminal residue" evidence="1">
    <location>
        <position position="1"/>
    </location>
</feature>
<feature type="non-terminal residue" evidence="1">
    <location>
        <position position="152"/>
    </location>
</feature>
<dbReference type="Proteomes" id="UP001150603">
    <property type="component" value="Unassembled WGS sequence"/>
</dbReference>
<gene>
    <name evidence="1" type="primary">SOK1_2</name>
    <name evidence="1" type="ORF">FBU59_007295</name>
</gene>
<sequence length="152" mass="17564">RQALAQTLAHVLPSVNRYTLRELKIQNILQNPRLRHEVLFEPKLEFRPNTSGNMADAKQVATQQYWAAIEKAMSGWDPKSPRDDEFSMSTEPVDLSMVPVLLTEIREILAEMSEDAPNMTMARYAVELRERLDDERVRQQIDNDVFDPEPVV</sequence>
<reference evidence="1" key="1">
    <citation type="submission" date="2022-07" db="EMBL/GenBank/DDBJ databases">
        <title>Phylogenomic reconstructions and comparative analyses of Kickxellomycotina fungi.</title>
        <authorList>
            <person name="Reynolds N.K."/>
            <person name="Stajich J.E."/>
            <person name="Barry K."/>
            <person name="Grigoriev I.V."/>
            <person name="Crous P."/>
            <person name="Smith M.E."/>
        </authorList>
    </citation>
    <scope>NUCLEOTIDE SEQUENCE</scope>
    <source>
        <strain evidence="1">NRRL 5244</strain>
    </source>
</reference>